<keyword evidence="2" id="KW-0804">Transcription</keyword>
<evidence type="ECO:0000256" key="4">
    <source>
        <dbReference type="SAM" id="MobiDB-lite"/>
    </source>
</evidence>
<organism evidence="5 6">
    <name type="scientific">Tolypocladium ophioglossoides (strain CBS 100239)</name>
    <name type="common">Snaketongue truffleclub</name>
    <name type="synonym">Elaphocordyceps ophioglossoides</name>
    <dbReference type="NCBI Taxonomy" id="1163406"/>
    <lineage>
        <taxon>Eukaryota</taxon>
        <taxon>Fungi</taxon>
        <taxon>Dikarya</taxon>
        <taxon>Ascomycota</taxon>
        <taxon>Pezizomycotina</taxon>
        <taxon>Sordariomycetes</taxon>
        <taxon>Hypocreomycetidae</taxon>
        <taxon>Hypocreales</taxon>
        <taxon>Ophiocordycipitaceae</taxon>
        <taxon>Tolypocladium</taxon>
    </lineage>
</organism>
<dbReference type="InterPro" id="IPR052416">
    <property type="entry name" value="GTF3C_component"/>
</dbReference>
<dbReference type="Proteomes" id="UP000036947">
    <property type="component" value="Unassembled WGS sequence"/>
</dbReference>
<feature type="compositionally biased region" description="Acidic residues" evidence="4">
    <location>
        <begin position="46"/>
        <end position="65"/>
    </location>
</feature>
<dbReference type="InterPro" id="IPR015943">
    <property type="entry name" value="WD40/YVTN_repeat-like_dom_sf"/>
</dbReference>
<keyword evidence="3" id="KW-0539">Nucleus</keyword>
<dbReference type="STRING" id="1163406.A0A0L0N603"/>
<comment type="caution">
    <text evidence="5">The sequence shown here is derived from an EMBL/GenBank/DDBJ whole genome shotgun (WGS) entry which is preliminary data.</text>
</comment>
<dbReference type="AlphaFoldDB" id="A0A0L0N603"/>
<feature type="compositionally biased region" description="Basic and acidic residues" evidence="4">
    <location>
        <begin position="66"/>
        <end position="80"/>
    </location>
</feature>
<name>A0A0L0N603_TOLOC</name>
<evidence type="ECO:0000313" key="6">
    <source>
        <dbReference type="Proteomes" id="UP000036947"/>
    </source>
</evidence>
<gene>
    <name evidence="5" type="ORF">TOPH_05796</name>
</gene>
<dbReference type="GO" id="GO:0006383">
    <property type="term" value="P:transcription by RNA polymerase III"/>
    <property type="evidence" value="ECO:0007669"/>
    <property type="project" value="TreeGrafter"/>
</dbReference>
<evidence type="ECO:0000256" key="1">
    <source>
        <dbReference type="ARBA" id="ARBA00004123"/>
    </source>
</evidence>
<feature type="region of interest" description="Disordered" evidence="4">
    <location>
        <begin position="633"/>
        <end position="664"/>
    </location>
</feature>
<dbReference type="Gene3D" id="2.130.10.10">
    <property type="entry name" value="YVTN repeat-like/Quinoprotein amine dehydrogenase"/>
    <property type="match status" value="1"/>
</dbReference>
<keyword evidence="6" id="KW-1185">Reference proteome</keyword>
<reference evidence="5 6" key="1">
    <citation type="journal article" date="2015" name="BMC Genomics">
        <title>The genome of the truffle-parasite Tolypocladium ophioglossoides and the evolution of antifungal peptaibiotics.</title>
        <authorList>
            <person name="Quandt C.A."/>
            <person name="Bushley K.E."/>
            <person name="Spatafora J.W."/>
        </authorList>
    </citation>
    <scope>NUCLEOTIDE SEQUENCE [LARGE SCALE GENOMIC DNA]</scope>
    <source>
        <strain evidence="5 6">CBS 100239</strain>
    </source>
</reference>
<sequence length="717" mass="79574">MRTRTSNRTKRYTIEKYDFESSSDEVAPALRRRKNADERDANFDGALDDDDDDDDVEAQDEDEDHDSGRQDDDSDAEVRSARRLPRQRVAPIKPFAAHTVSADAGAAYRDIEPVPADSHAVKSYVGPYDRGMRRQPLIEVWYGPRREHVQTTQRLLDRWIGWPVLPPKLVADRGDLAEKGVWSQGFFEREAGLAEGWRARVREGSSGGVRRRALTAEEARPYELSSRPLPVLMGPYPTQREIRFKPGDACSLSQSGIPYDQDENGAKTPAGWILDAGGLVLGMDWATRRGEEATQLLALAVVPHADQESYDYEAEHQKPDFEKYGTVQLWEYRGERAHGGIIRPSTEQPKLQRTLCLDCGRAKRVRWNPACDYLAVLCGGGIRVVDVDGEADGTYEKVLGPVASLILSDEESVKATAMAWASLNRLTVGYSDGSVALWSVYPTRLLSRHPVHHSGVIDIATGYPSMPYLVASTPIGGCAKLLDFRAPSYETTEVQINSVSWQPNLLAWSDHLLGFFSAYPSANALNTMVGYMHHSHFPLVRRIFTSECFLSCLAVGRVHPYLLIGTTDGSLWSLNPQCELFRPRHPPADRIRILQHEHRPAELFSPESPASARGASRVIHGFGTETNRHFMAEARAPPKKGKGRKKNDGAGDDGGDGEPATLMDPRRAIVHELLTRVTAVEWNPNHGYGCWAAAALGSGLVRVLDLGIENVPDDEEE</sequence>
<dbReference type="PANTHER" id="PTHR15052">
    <property type="entry name" value="RNA POLYMERASE III TRANSCRIPTION INITIATION FACTOR COMPLEX SUBUNIT"/>
    <property type="match status" value="1"/>
</dbReference>
<dbReference type="SUPFAM" id="SSF50978">
    <property type="entry name" value="WD40 repeat-like"/>
    <property type="match status" value="1"/>
</dbReference>
<dbReference type="EMBL" id="LFRF01000018">
    <property type="protein sequence ID" value="KND89446.1"/>
    <property type="molecule type" value="Genomic_DNA"/>
</dbReference>
<evidence type="ECO:0000313" key="5">
    <source>
        <dbReference type="EMBL" id="KND89446.1"/>
    </source>
</evidence>
<accession>A0A0L0N603</accession>
<evidence type="ECO:0000256" key="3">
    <source>
        <dbReference type="ARBA" id="ARBA00023242"/>
    </source>
</evidence>
<dbReference type="PANTHER" id="PTHR15052:SF2">
    <property type="entry name" value="GENERAL TRANSCRIPTION FACTOR 3C POLYPEPTIDE 2"/>
    <property type="match status" value="1"/>
</dbReference>
<dbReference type="GO" id="GO:0005634">
    <property type="term" value="C:nucleus"/>
    <property type="evidence" value="ECO:0007669"/>
    <property type="project" value="UniProtKB-SubCell"/>
</dbReference>
<evidence type="ECO:0000256" key="2">
    <source>
        <dbReference type="ARBA" id="ARBA00023163"/>
    </source>
</evidence>
<evidence type="ECO:0008006" key="7">
    <source>
        <dbReference type="Google" id="ProtNLM"/>
    </source>
</evidence>
<dbReference type="InterPro" id="IPR036322">
    <property type="entry name" value="WD40_repeat_dom_sf"/>
</dbReference>
<protein>
    <recommendedName>
        <fullName evidence="7">Transcription factor tau subunit sfc6</fullName>
    </recommendedName>
</protein>
<dbReference type="GO" id="GO:0000127">
    <property type="term" value="C:transcription factor TFIIIC complex"/>
    <property type="evidence" value="ECO:0007669"/>
    <property type="project" value="TreeGrafter"/>
</dbReference>
<feature type="region of interest" description="Disordered" evidence="4">
    <location>
        <begin position="19"/>
        <end position="89"/>
    </location>
</feature>
<proteinExistence type="predicted"/>
<comment type="subcellular location">
    <subcellularLocation>
        <location evidence="1">Nucleus</location>
    </subcellularLocation>
</comment>
<dbReference type="OrthoDB" id="4703at2759"/>